<reference evidence="2 3" key="1">
    <citation type="journal article" date="2020" name="Cell">
        <title>Large-Scale Comparative Analyses of Tick Genomes Elucidate Their Genetic Diversity and Vector Capacities.</title>
        <authorList>
            <consortium name="Tick Genome and Microbiome Consortium (TIGMIC)"/>
            <person name="Jia N."/>
            <person name="Wang J."/>
            <person name="Shi W."/>
            <person name="Du L."/>
            <person name="Sun Y."/>
            <person name="Zhan W."/>
            <person name="Jiang J.F."/>
            <person name="Wang Q."/>
            <person name="Zhang B."/>
            <person name="Ji P."/>
            <person name="Bell-Sakyi L."/>
            <person name="Cui X.M."/>
            <person name="Yuan T.T."/>
            <person name="Jiang B.G."/>
            <person name="Yang W.F."/>
            <person name="Lam T.T."/>
            <person name="Chang Q.C."/>
            <person name="Ding S.J."/>
            <person name="Wang X.J."/>
            <person name="Zhu J.G."/>
            <person name="Ruan X.D."/>
            <person name="Zhao L."/>
            <person name="Wei J.T."/>
            <person name="Ye R.Z."/>
            <person name="Que T.C."/>
            <person name="Du C.H."/>
            <person name="Zhou Y.H."/>
            <person name="Cheng J.X."/>
            <person name="Dai P.F."/>
            <person name="Guo W.B."/>
            <person name="Han X.H."/>
            <person name="Huang E.J."/>
            <person name="Li L.F."/>
            <person name="Wei W."/>
            <person name="Gao Y.C."/>
            <person name="Liu J.Z."/>
            <person name="Shao H.Z."/>
            <person name="Wang X."/>
            <person name="Wang C.C."/>
            <person name="Yang T.C."/>
            <person name="Huo Q.B."/>
            <person name="Li W."/>
            <person name="Chen H.Y."/>
            <person name="Chen S.E."/>
            <person name="Zhou L.G."/>
            <person name="Ni X.B."/>
            <person name="Tian J.H."/>
            <person name="Sheng Y."/>
            <person name="Liu T."/>
            <person name="Pan Y.S."/>
            <person name="Xia L.Y."/>
            <person name="Li J."/>
            <person name="Zhao F."/>
            <person name="Cao W.C."/>
        </authorList>
    </citation>
    <scope>NUCLEOTIDE SEQUENCE [LARGE SCALE GENOMIC DNA]</scope>
    <source>
        <strain evidence="2">HaeL-2018</strain>
    </source>
</reference>
<sequence length="127" mass="14120">MPPRVPHSASLVSIKYCSEGVPEREMCRRTGRSMTAVNCIIQAYRQDNDRFDDAPRPGRPRYTSEEQDLLTMAAITDDPFQTAREIRDNVSLDISEATIRRSLNEAGLNGCIAAQNLSSQRGRGCCA</sequence>
<dbReference type="GO" id="GO:0005634">
    <property type="term" value="C:nucleus"/>
    <property type="evidence" value="ECO:0007669"/>
    <property type="project" value="UniProtKB-SubCell"/>
</dbReference>
<comment type="caution">
    <text evidence="2">The sequence shown here is derived from an EMBL/GenBank/DDBJ whole genome shotgun (WGS) entry which is preliminary data.</text>
</comment>
<protein>
    <recommendedName>
        <fullName evidence="4">Transposase Tc1-like domain-containing protein</fullName>
    </recommendedName>
</protein>
<keyword evidence="3" id="KW-1185">Reference proteome</keyword>
<dbReference type="SUPFAM" id="SSF46689">
    <property type="entry name" value="Homeodomain-like"/>
    <property type="match status" value="1"/>
</dbReference>
<dbReference type="VEuPathDB" id="VectorBase:HLOH_053055"/>
<gene>
    <name evidence="2" type="ORF">HPB48_015783</name>
</gene>
<organism evidence="2 3">
    <name type="scientific">Haemaphysalis longicornis</name>
    <name type="common">Bush tick</name>
    <dbReference type="NCBI Taxonomy" id="44386"/>
    <lineage>
        <taxon>Eukaryota</taxon>
        <taxon>Metazoa</taxon>
        <taxon>Ecdysozoa</taxon>
        <taxon>Arthropoda</taxon>
        <taxon>Chelicerata</taxon>
        <taxon>Arachnida</taxon>
        <taxon>Acari</taxon>
        <taxon>Parasitiformes</taxon>
        <taxon>Ixodida</taxon>
        <taxon>Ixodoidea</taxon>
        <taxon>Ixodidae</taxon>
        <taxon>Haemaphysalinae</taxon>
        <taxon>Haemaphysalis</taxon>
    </lineage>
</organism>
<dbReference type="Proteomes" id="UP000821853">
    <property type="component" value="Chromosome 5"/>
</dbReference>
<evidence type="ECO:0000313" key="3">
    <source>
        <dbReference type="Proteomes" id="UP000821853"/>
    </source>
</evidence>
<evidence type="ECO:0000256" key="1">
    <source>
        <dbReference type="ARBA" id="ARBA00004123"/>
    </source>
</evidence>
<proteinExistence type="predicted"/>
<dbReference type="AlphaFoldDB" id="A0A9J6GHL9"/>
<dbReference type="EMBL" id="JABSTR010000007">
    <property type="protein sequence ID" value="KAH9374941.1"/>
    <property type="molecule type" value="Genomic_DNA"/>
</dbReference>
<comment type="subcellular location">
    <subcellularLocation>
        <location evidence="1">Nucleus</location>
    </subcellularLocation>
</comment>
<dbReference type="OrthoDB" id="6503912at2759"/>
<evidence type="ECO:0008006" key="4">
    <source>
        <dbReference type="Google" id="ProtNLM"/>
    </source>
</evidence>
<dbReference type="InterPro" id="IPR009057">
    <property type="entry name" value="Homeodomain-like_sf"/>
</dbReference>
<name>A0A9J6GHL9_HAELO</name>
<accession>A0A9J6GHL9</accession>
<evidence type="ECO:0000313" key="2">
    <source>
        <dbReference type="EMBL" id="KAH9374941.1"/>
    </source>
</evidence>